<gene>
    <name evidence="2" type="ORF">F2P81_010625</name>
</gene>
<reference evidence="2 3" key="1">
    <citation type="submission" date="2019-06" db="EMBL/GenBank/DDBJ databases">
        <title>Draft genomes of female and male turbot (Scophthalmus maximus).</title>
        <authorList>
            <person name="Xu H."/>
            <person name="Xu X.-W."/>
            <person name="Shao C."/>
            <person name="Chen S."/>
        </authorList>
    </citation>
    <scope>NUCLEOTIDE SEQUENCE [LARGE SCALE GENOMIC DNA]</scope>
    <source>
        <strain evidence="2">Ysfricsl-2016a</strain>
        <tissue evidence="2">Blood</tissue>
    </source>
</reference>
<comment type="caution">
    <text evidence="2">The sequence shown here is derived from an EMBL/GenBank/DDBJ whole genome shotgun (WGS) entry which is preliminary data.</text>
</comment>
<accession>A0A6A4T3G6</accession>
<name>A0A6A4T3G6_SCOMX</name>
<feature type="region of interest" description="Disordered" evidence="1">
    <location>
        <begin position="1"/>
        <end position="25"/>
    </location>
</feature>
<dbReference type="EMBL" id="VEVO01000009">
    <property type="protein sequence ID" value="KAF0037751.1"/>
    <property type="molecule type" value="Genomic_DNA"/>
</dbReference>
<proteinExistence type="predicted"/>
<protein>
    <submittedName>
        <fullName evidence="2">Uncharacterized protein</fullName>
    </submittedName>
</protein>
<dbReference type="AlphaFoldDB" id="A0A6A4T3G6"/>
<feature type="compositionally biased region" description="Polar residues" evidence="1">
    <location>
        <begin position="1"/>
        <end position="11"/>
    </location>
</feature>
<evidence type="ECO:0000313" key="3">
    <source>
        <dbReference type="Proteomes" id="UP000438429"/>
    </source>
</evidence>
<evidence type="ECO:0000256" key="1">
    <source>
        <dbReference type="SAM" id="MobiDB-lite"/>
    </source>
</evidence>
<evidence type="ECO:0000313" key="2">
    <source>
        <dbReference type="EMBL" id="KAF0037751.1"/>
    </source>
</evidence>
<dbReference type="Proteomes" id="UP000438429">
    <property type="component" value="Unassembled WGS sequence"/>
</dbReference>
<organism evidence="2 3">
    <name type="scientific">Scophthalmus maximus</name>
    <name type="common">Turbot</name>
    <name type="synonym">Psetta maxima</name>
    <dbReference type="NCBI Taxonomy" id="52904"/>
    <lineage>
        <taxon>Eukaryota</taxon>
        <taxon>Metazoa</taxon>
        <taxon>Chordata</taxon>
        <taxon>Craniata</taxon>
        <taxon>Vertebrata</taxon>
        <taxon>Euteleostomi</taxon>
        <taxon>Actinopterygii</taxon>
        <taxon>Neopterygii</taxon>
        <taxon>Teleostei</taxon>
        <taxon>Neoteleostei</taxon>
        <taxon>Acanthomorphata</taxon>
        <taxon>Carangaria</taxon>
        <taxon>Pleuronectiformes</taxon>
        <taxon>Pleuronectoidei</taxon>
        <taxon>Scophthalmidae</taxon>
        <taxon>Scophthalmus</taxon>
    </lineage>
</organism>
<sequence length="91" mass="10281">MPPLTAVTTPHSYPPGKRISPAASSVRMRDKPGFFAICRKKMCPGRQVHRVFTEQRYQRLSQHQRRAHEGNYLSNVSAKDVLAVFKSKGSV</sequence>